<dbReference type="InterPro" id="IPR045297">
    <property type="entry name" value="Complex1_LYR_LYRM4"/>
</dbReference>
<keyword evidence="4" id="KW-1185">Reference proteome</keyword>
<sequence length="91" mass="10676">MSKKIDILKLYKSLMRESQKIPDYNFRNYALRKVRDSFKANSSITDATLLKNEVQDAFKNLDIMKRQAAIGQMYSAEKLVIENIENDIKSW</sequence>
<dbReference type="GO" id="GO:0016226">
    <property type="term" value="P:iron-sulfur cluster assembly"/>
    <property type="evidence" value="ECO:0007669"/>
    <property type="project" value="InterPro"/>
</dbReference>
<feature type="domain" description="Complex 1 LYR protein" evidence="2">
    <location>
        <begin position="7"/>
        <end position="62"/>
    </location>
</feature>
<comment type="caution">
    <text evidence="3">The sequence shown here is derived from an EMBL/GenBank/DDBJ whole genome shotgun (WGS) entry which is preliminary data.</text>
</comment>
<evidence type="ECO:0000313" key="4">
    <source>
        <dbReference type="Proteomes" id="UP001152888"/>
    </source>
</evidence>
<dbReference type="GO" id="GO:1990221">
    <property type="term" value="C:L-cysteine desulfurase complex"/>
    <property type="evidence" value="ECO:0007669"/>
    <property type="project" value="TreeGrafter"/>
</dbReference>
<dbReference type="CDD" id="cd20264">
    <property type="entry name" value="Complex1_LYR_LYRM4"/>
    <property type="match status" value="1"/>
</dbReference>
<name>A0A9P0KTR0_ACAOB</name>
<proteinExistence type="inferred from homology"/>
<dbReference type="GO" id="GO:0005739">
    <property type="term" value="C:mitochondrion"/>
    <property type="evidence" value="ECO:0007669"/>
    <property type="project" value="TreeGrafter"/>
</dbReference>
<dbReference type="AlphaFoldDB" id="A0A9P0KTR0"/>
<evidence type="ECO:0000256" key="1">
    <source>
        <dbReference type="ARBA" id="ARBA00009508"/>
    </source>
</evidence>
<dbReference type="InterPro" id="IPR051522">
    <property type="entry name" value="ISC_assembly_LYR"/>
</dbReference>
<evidence type="ECO:0000259" key="2">
    <source>
        <dbReference type="Pfam" id="PF05347"/>
    </source>
</evidence>
<comment type="similarity">
    <text evidence="1">Belongs to the complex I LYR family.</text>
</comment>
<dbReference type="Pfam" id="PF05347">
    <property type="entry name" value="Complex1_LYR"/>
    <property type="match status" value="1"/>
</dbReference>
<dbReference type="EMBL" id="CAKOFQ010006907">
    <property type="protein sequence ID" value="CAH1981362.1"/>
    <property type="molecule type" value="Genomic_DNA"/>
</dbReference>
<evidence type="ECO:0000313" key="3">
    <source>
        <dbReference type="EMBL" id="CAH1981362.1"/>
    </source>
</evidence>
<dbReference type="InterPro" id="IPR008011">
    <property type="entry name" value="Complex1_LYR_dom"/>
</dbReference>
<dbReference type="OrthoDB" id="275715at2759"/>
<reference evidence="3" key="1">
    <citation type="submission" date="2022-03" db="EMBL/GenBank/DDBJ databases">
        <authorList>
            <person name="Sayadi A."/>
        </authorList>
    </citation>
    <scope>NUCLEOTIDE SEQUENCE</scope>
</reference>
<dbReference type="Proteomes" id="UP001152888">
    <property type="component" value="Unassembled WGS sequence"/>
</dbReference>
<dbReference type="PANTHER" id="PTHR13166">
    <property type="entry name" value="PROTEIN C6ORF149"/>
    <property type="match status" value="1"/>
</dbReference>
<dbReference type="PANTHER" id="PTHR13166:SF7">
    <property type="entry name" value="LYR MOTIF-CONTAINING PROTEIN 4"/>
    <property type="match status" value="1"/>
</dbReference>
<gene>
    <name evidence="3" type="ORF">ACAOBT_LOCUS14435</name>
</gene>
<organism evidence="3 4">
    <name type="scientific">Acanthoscelides obtectus</name>
    <name type="common">Bean weevil</name>
    <name type="synonym">Bruchus obtectus</name>
    <dbReference type="NCBI Taxonomy" id="200917"/>
    <lineage>
        <taxon>Eukaryota</taxon>
        <taxon>Metazoa</taxon>
        <taxon>Ecdysozoa</taxon>
        <taxon>Arthropoda</taxon>
        <taxon>Hexapoda</taxon>
        <taxon>Insecta</taxon>
        <taxon>Pterygota</taxon>
        <taxon>Neoptera</taxon>
        <taxon>Endopterygota</taxon>
        <taxon>Coleoptera</taxon>
        <taxon>Polyphaga</taxon>
        <taxon>Cucujiformia</taxon>
        <taxon>Chrysomeloidea</taxon>
        <taxon>Chrysomelidae</taxon>
        <taxon>Bruchinae</taxon>
        <taxon>Bruchini</taxon>
        <taxon>Acanthoscelides</taxon>
    </lineage>
</organism>
<protein>
    <recommendedName>
        <fullName evidence="2">Complex 1 LYR protein domain-containing protein</fullName>
    </recommendedName>
</protein>
<accession>A0A9P0KTR0</accession>